<evidence type="ECO:0000313" key="2">
    <source>
        <dbReference type="EMBL" id="MQY43672.1"/>
    </source>
</evidence>
<feature type="domain" description="PPM-type phosphatase" evidence="1">
    <location>
        <begin position="1"/>
        <end position="224"/>
    </location>
</feature>
<dbReference type="EMBL" id="WIXK01000007">
    <property type="protein sequence ID" value="MQY43672.1"/>
    <property type="molecule type" value="Genomic_DNA"/>
</dbReference>
<organism evidence="2 3">
    <name type="scientific">Tritonibacter aquimaris</name>
    <dbReference type="NCBI Taxonomy" id="2663379"/>
    <lineage>
        <taxon>Bacteria</taxon>
        <taxon>Pseudomonadati</taxon>
        <taxon>Pseudomonadota</taxon>
        <taxon>Alphaproteobacteria</taxon>
        <taxon>Rhodobacterales</taxon>
        <taxon>Paracoccaceae</taxon>
        <taxon>Tritonibacter</taxon>
    </lineage>
</organism>
<sequence>MGFVVLADGMGGHSGGDLASRVVVTEVFSALKRFGSDIERMENRITQILERALVAANAAVARCAKEDPARRGMGATLLAPVVFGQRLYWASVGDSPLYLFRNKRLQRLNANHSVAARLEQLVRSGRMLPETARRHPDRACVTSVLAGGKIHQVDIPAKPVALLPGDIVLAASDGIQALEAKQIGDLIGQDIGSSAAGLSQKLLQAVLDAGDPQQDNLSFSIIRIPPAAANHGVEVAPKPRARARRKVALVASAHVQSGQLVFQSLSKSSA</sequence>
<gene>
    <name evidence="2" type="ORF">GG681_13580</name>
</gene>
<dbReference type="Proteomes" id="UP000436694">
    <property type="component" value="Unassembled WGS sequence"/>
</dbReference>
<dbReference type="CDD" id="cd00143">
    <property type="entry name" value="PP2Cc"/>
    <property type="match status" value="1"/>
</dbReference>
<dbReference type="InterPro" id="IPR001932">
    <property type="entry name" value="PPM-type_phosphatase-like_dom"/>
</dbReference>
<dbReference type="PROSITE" id="PS51746">
    <property type="entry name" value="PPM_2"/>
    <property type="match status" value="1"/>
</dbReference>
<comment type="caution">
    <text evidence="2">The sequence shown here is derived from an EMBL/GenBank/DDBJ whole genome shotgun (WGS) entry which is preliminary data.</text>
</comment>
<dbReference type="SMART" id="SM00331">
    <property type="entry name" value="PP2C_SIG"/>
    <property type="match status" value="1"/>
</dbReference>
<dbReference type="InterPro" id="IPR036457">
    <property type="entry name" value="PPM-type-like_dom_sf"/>
</dbReference>
<dbReference type="AlphaFoldDB" id="A0A844B081"/>
<accession>A0A844B081</accession>
<dbReference type="SUPFAM" id="SSF81606">
    <property type="entry name" value="PP2C-like"/>
    <property type="match status" value="1"/>
</dbReference>
<name>A0A844B081_9RHOB</name>
<proteinExistence type="predicted"/>
<keyword evidence="3" id="KW-1185">Reference proteome</keyword>
<evidence type="ECO:0000259" key="1">
    <source>
        <dbReference type="PROSITE" id="PS51746"/>
    </source>
</evidence>
<dbReference type="Gene3D" id="3.60.40.10">
    <property type="entry name" value="PPM-type phosphatase domain"/>
    <property type="match status" value="1"/>
</dbReference>
<dbReference type="Pfam" id="PF13672">
    <property type="entry name" value="PP2C_2"/>
    <property type="match status" value="1"/>
</dbReference>
<reference evidence="2 3" key="1">
    <citation type="submission" date="2019-10" db="EMBL/GenBank/DDBJ databases">
        <title>Epibacterium sp. nov., isolated from seawater.</title>
        <authorList>
            <person name="Zhang X."/>
            <person name="Li N."/>
        </authorList>
    </citation>
    <scope>NUCLEOTIDE SEQUENCE [LARGE SCALE GENOMIC DNA]</scope>
    <source>
        <strain evidence="2 3">SM1969</strain>
    </source>
</reference>
<evidence type="ECO:0000313" key="3">
    <source>
        <dbReference type="Proteomes" id="UP000436694"/>
    </source>
</evidence>
<protein>
    <submittedName>
        <fullName evidence="2">SpoIIE family protein phosphatase</fullName>
    </submittedName>
</protein>